<dbReference type="AlphaFoldDB" id="A0A420VQG8"/>
<dbReference type="EMBL" id="RBWS01000028">
    <property type="protein sequence ID" value="RKO68591.1"/>
    <property type="molecule type" value="Genomic_DNA"/>
</dbReference>
<gene>
    <name evidence="1" type="ORF">D7322_26400</name>
</gene>
<evidence type="ECO:0000313" key="2">
    <source>
        <dbReference type="Proteomes" id="UP000282423"/>
    </source>
</evidence>
<accession>A0A420VQG8</accession>
<name>A0A420VQG8_9SPHI</name>
<evidence type="ECO:0000313" key="1">
    <source>
        <dbReference type="EMBL" id="RKO68591.1"/>
    </source>
</evidence>
<protein>
    <recommendedName>
        <fullName evidence="3">MACPF domain-containing protein</fullName>
    </recommendedName>
</protein>
<keyword evidence="2" id="KW-1185">Reference proteome</keyword>
<dbReference type="OrthoDB" id="1038436at2"/>
<proteinExistence type="predicted"/>
<comment type="caution">
    <text evidence="1">The sequence shown here is derived from an EMBL/GenBank/DDBJ whole genome shotgun (WGS) entry which is preliminary data.</text>
</comment>
<sequence length="300" mass="34355">MFFLTTAIIAIIFYCKKSDPEPTIKNEEDLEVVNSTSFEKIEMKVSQEIKAEPYFMVGYGYDAKENLLFVNKGLRAKILDTKKLSQSTEIYRQFGSTGGGKVRENMSKDQLLRELELYFGFTAEKFGTTETEILTNIPESSEDIQLSHYYAENFSYGTYEFSAKKPVFQLQEFINFVNNNTPTDIVKKYGTHIIISCSKGASAKLIKYLQKKTILENKVAKDWKISAFVLGGDLRVFDFHPTKNTIDVSAWLNTLTEENGDFISFGRYEPVLLYELISDKSKKLELKNYIDNYLGIKKGS</sequence>
<reference evidence="1 2" key="1">
    <citation type="submission" date="2018-10" db="EMBL/GenBank/DDBJ databases">
        <title>Sphingobacterium sp. M05W1-28.</title>
        <authorList>
            <person name="Cai H."/>
        </authorList>
    </citation>
    <scope>NUCLEOTIDE SEQUENCE [LARGE SCALE GENOMIC DNA]</scope>
    <source>
        <strain evidence="1 2">M05W1-28</strain>
    </source>
</reference>
<organism evidence="1 2">
    <name type="scientific">Sphingobacterium puteale</name>
    <dbReference type="NCBI Taxonomy" id="2420510"/>
    <lineage>
        <taxon>Bacteria</taxon>
        <taxon>Pseudomonadati</taxon>
        <taxon>Bacteroidota</taxon>
        <taxon>Sphingobacteriia</taxon>
        <taxon>Sphingobacteriales</taxon>
        <taxon>Sphingobacteriaceae</taxon>
        <taxon>Sphingobacterium</taxon>
    </lineage>
</organism>
<dbReference type="RefSeq" id="WP_121127172.1">
    <property type="nucleotide sequence ID" value="NZ_RBWS01000028.1"/>
</dbReference>
<dbReference type="Proteomes" id="UP000282423">
    <property type="component" value="Unassembled WGS sequence"/>
</dbReference>
<evidence type="ECO:0008006" key="3">
    <source>
        <dbReference type="Google" id="ProtNLM"/>
    </source>
</evidence>